<name>A0A067SQ88_GALM3</name>
<evidence type="ECO:0008006" key="5">
    <source>
        <dbReference type="Google" id="ProtNLM"/>
    </source>
</evidence>
<dbReference type="Proteomes" id="UP000027222">
    <property type="component" value="Unassembled WGS sequence"/>
</dbReference>
<evidence type="ECO:0000256" key="2">
    <source>
        <dbReference type="SAM" id="SignalP"/>
    </source>
</evidence>
<protein>
    <recommendedName>
        <fullName evidence="5">Secreted protein</fullName>
    </recommendedName>
</protein>
<sequence>MCRCRSPRPFLLVLPLGMGMVMDTGTGTHIRGRPLEDSCTTTPRRRFPPPRTDARAGSSATGKTVPVVNGARFGAGDRP</sequence>
<reference evidence="4" key="1">
    <citation type="journal article" date="2014" name="Proc. Natl. Acad. Sci. U.S.A.">
        <title>Extensive sampling of basidiomycete genomes demonstrates inadequacy of the white-rot/brown-rot paradigm for wood decay fungi.</title>
        <authorList>
            <person name="Riley R."/>
            <person name="Salamov A.A."/>
            <person name="Brown D.W."/>
            <person name="Nagy L.G."/>
            <person name="Floudas D."/>
            <person name="Held B.W."/>
            <person name="Levasseur A."/>
            <person name="Lombard V."/>
            <person name="Morin E."/>
            <person name="Otillar R."/>
            <person name="Lindquist E.A."/>
            <person name="Sun H."/>
            <person name="LaButti K.M."/>
            <person name="Schmutz J."/>
            <person name="Jabbour D."/>
            <person name="Luo H."/>
            <person name="Baker S.E."/>
            <person name="Pisabarro A.G."/>
            <person name="Walton J.D."/>
            <person name="Blanchette R.A."/>
            <person name="Henrissat B."/>
            <person name="Martin F."/>
            <person name="Cullen D."/>
            <person name="Hibbett D.S."/>
            <person name="Grigoriev I.V."/>
        </authorList>
    </citation>
    <scope>NUCLEOTIDE SEQUENCE [LARGE SCALE GENOMIC DNA]</scope>
    <source>
        <strain evidence="4">CBS 339.88</strain>
    </source>
</reference>
<feature type="region of interest" description="Disordered" evidence="1">
    <location>
        <begin position="25"/>
        <end position="79"/>
    </location>
</feature>
<dbReference type="AlphaFoldDB" id="A0A067SQ88"/>
<evidence type="ECO:0000256" key="1">
    <source>
        <dbReference type="SAM" id="MobiDB-lite"/>
    </source>
</evidence>
<gene>
    <name evidence="3" type="ORF">GALMADRAFT_229052</name>
</gene>
<accession>A0A067SQ88</accession>
<dbReference type="HOGENOM" id="CLU_2606196_0_0_1"/>
<evidence type="ECO:0000313" key="4">
    <source>
        <dbReference type="Proteomes" id="UP000027222"/>
    </source>
</evidence>
<proteinExistence type="predicted"/>
<keyword evidence="4" id="KW-1185">Reference proteome</keyword>
<dbReference type="EMBL" id="KL142389">
    <property type="protein sequence ID" value="KDR72212.1"/>
    <property type="molecule type" value="Genomic_DNA"/>
</dbReference>
<organism evidence="3 4">
    <name type="scientific">Galerina marginata (strain CBS 339.88)</name>
    <dbReference type="NCBI Taxonomy" id="685588"/>
    <lineage>
        <taxon>Eukaryota</taxon>
        <taxon>Fungi</taxon>
        <taxon>Dikarya</taxon>
        <taxon>Basidiomycota</taxon>
        <taxon>Agaricomycotina</taxon>
        <taxon>Agaricomycetes</taxon>
        <taxon>Agaricomycetidae</taxon>
        <taxon>Agaricales</taxon>
        <taxon>Agaricineae</taxon>
        <taxon>Strophariaceae</taxon>
        <taxon>Galerina</taxon>
    </lineage>
</organism>
<keyword evidence="2" id="KW-0732">Signal</keyword>
<feature type="chain" id="PRO_5001646022" description="Secreted protein" evidence="2">
    <location>
        <begin position="28"/>
        <end position="79"/>
    </location>
</feature>
<evidence type="ECO:0000313" key="3">
    <source>
        <dbReference type="EMBL" id="KDR72212.1"/>
    </source>
</evidence>
<feature type="signal peptide" evidence="2">
    <location>
        <begin position="1"/>
        <end position="27"/>
    </location>
</feature>